<keyword evidence="4" id="KW-0498">Mitosis</keyword>
<dbReference type="GO" id="GO:0051301">
    <property type="term" value="P:cell division"/>
    <property type="evidence" value="ECO:0007669"/>
    <property type="project" value="UniProtKB-KW"/>
</dbReference>
<evidence type="ECO:0000313" key="12">
    <source>
        <dbReference type="Proteomes" id="UP000193411"/>
    </source>
</evidence>
<evidence type="ECO:0000256" key="9">
    <source>
        <dbReference type="ARBA" id="ARBA00067190"/>
    </source>
</evidence>
<evidence type="ECO:0000256" key="8">
    <source>
        <dbReference type="ARBA" id="ARBA00051722"/>
    </source>
</evidence>
<comment type="similarity">
    <text evidence="1">Belongs to the MPI phosphatase family.</text>
</comment>
<dbReference type="GO" id="GO:0010971">
    <property type="term" value="P:positive regulation of G2/M transition of mitotic cell cycle"/>
    <property type="evidence" value="ECO:0007669"/>
    <property type="project" value="TreeGrafter"/>
</dbReference>
<dbReference type="InterPro" id="IPR001763">
    <property type="entry name" value="Rhodanese-like_dom"/>
</dbReference>
<dbReference type="EMBL" id="MCFL01000018">
    <property type="protein sequence ID" value="ORZ36255.1"/>
    <property type="molecule type" value="Genomic_DNA"/>
</dbReference>
<dbReference type="EC" id="3.1.3.48" evidence="2"/>
<dbReference type="GO" id="GO:0110032">
    <property type="term" value="P:positive regulation of G2/MI transition of meiotic cell cycle"/>
    <property type="evidence" value="ECO:0007669"/>
    <property type="project" value="TreeGrafter"/>
</dbReference>
<dbReference type="GO" id="GO:0000086">
    <property type="term" value="P:G2/M transition of mitotic cell cycle"/>
    <property type="evidence" value="ECO:0007669"/>
    <property type="project" value="TreeGrafter"/>
</dbReference>
<gene>
    <name evidence="11" type="ORF">BCR44DRAFT_1377663</name>
</gene>
<feature type="non-terminal residue" evidence="11">
    <location>
        <position position="1"/>
    </location>
</feature>
<dbReference type="InterPro" id="IPR036873">
    <property type="entry name" value="Rhodanese-like_dom_sf"/>
</dbReference>
<keyword evidence="6" id="KW-0904">Protein phosphatase</keyword>
<dbReference type="OrthoDB" id="26523at2759"/>
<comment type="caution">
    <text evidence="11">The sequence shown here is derived from an EMBL/GenBank/DDBJ whole genome shotgun (WGS) entry which is preliminary data.</text>
</comment>
<evidence type="ECO:0000259" key="10">
    <source>
        <dbReference type="PROSITE" id="PS50206"/>
    </source>
</evidence>
<evidence type="ECO:0000256" key="2">
    <source>
        <dbReference type="ARBA" id="ARBA00013064"/>
    </source>
</evidence>
<keyword evidence="5" id="KW-0378">Hydrolase</keyword>
<dbReference type="FunFam" id="3.40.250.10:FF:000021">
    <property type="entry name" value="M-phase inducer phosphatase cdc-25.2"/>
    <property type="match status" value="1"/>
</dbReference>
<keyword evidence="12" id="KW-1185">Reference proteome</keyword>
<dbReference type="STRING" id="765915.A0A1Y2HNT1"/>
<dbReference type="SUPFAM" id="SSF52821">
    <property type="entry name" value="Rhodanese/Cell cycle control phosphatase"/>
    <property type="match status" value="1"/>
</dbReference>
<protein>
    <recommendedName>
        <fullName evidence="9">M-phase inducer phosphatase</fullName>
        <ecNumber evidence="2">3.1.3.48</ecNumber>
    </recommendedName>
</protein>
<evidence type="ECO:0000256" key="5">
    <source>
        <dbReference type="ARBA" id="ARBA00022801"/>
    </source>
</evidence>
<evidence type="ECO:0000256" key="1">
    <source>
        <dbReference type="ARBA" id="ARBA00011065"/>
    </source>
</evidence>
<dbReference type="PRINTS" id="PR00716">
    <property type="entry name" value="MPIPHPHTASE"/>
</dbReference>
<dbReference type="GO" id="GO:0004725">
    <property type="term" value="F:protein tyrosine phosphatase activity"/>
    <property type="evidence" value="ECO:0007669"/>
    <property type="project" value="UniProtKB-EC"/>
</dbReference>
<dbReference type="GO" id="GO:0005737">
    <property type="term" value="C:cytoplasm"/>
    <property type="evidence" value="ECO:0007669"/>
    <property type="project" value="TreeGrafter"/>
</dbReference>
<dbReference type="AlphaFoldDB" id="A0A1Y2HNT1"/>
<sequence>GKSDSIRRITPETLVDVLDGRFSALTDFRVIDVRFPFEYDGGHIAGAINVNSFEDLDAMFFTGGDHVPRAMHTTAIIFHCEFSSHRAPAMAMHLRAQDRIVNMAKYPAVYYPEIYVLEGGYKRFWSELPSRCTPHGAYIPMDHEEFRDVCKHE</sequence>
<reference evidence="11 12" key="1">
    <citation type="submission" date="2016-07" db="EMBL/GenBank/DDBJ databases">
        <title>Pervasive Adenine N6-methylation of Active Genes in Fungi.</title>
        <authorList>
            <consortium name="DOE Joint Genome Institute"/>
            <person name="Mondo S.J."/>
            <person name="Dannebaum R.O."/>
            <person name="Kuo R.C."/>
            <person name="Labutti K."/>
            <person name="Haridas S."/>
            <person name="Kuo A."/>
            <person name="Salamov A."/>
            <person name="Ahrendt S.R."/>
            <person name="Lipzen A."/>
            <person name="Sullivan W."/>
            <person name="Andreopoulos W.B."/>
            <person name="Clum A."/>
            <person name="Lindquist E."/>
            <person name="Daum C."/>
            <person name="Ramamoorthy G.K."/>
            <person name="Gryganskyi A."/>
            <person name="Culley D."/>
            <person name="Magnuson J.K."/>
            <person name="James T.Y."/>
            <person name="O'Malley M.A."/>
            <person name="Stajich J.E."/>
            <person name="Spatafora J.W."/>
            <person name="Visel A."/>
            <person name="Grigoriev I.V."/>
        </authorList>
    </citation>
    <scope>NUCLEOTIDE SEQUENCE [LARGE SCALE GENOMIC DNA]</scope>
    <source>
        <strain evidence="11 12">PL171</strain>
    </source>
</reference>
<organism evidence="11 12">
    <name type="scientific">Catenaria anguillulae PL171</name>
    <dbReference type="NCBI Taxonomy" id="765915"/>
    <lineage>
        <taxon>Eukaryota</taxon>
        <taxon>Fungi</taxon>
        <taxon>Fungi incertae sedis</taxon>
        <taxon>Blastocladiomycota</taxon>
        <taxon>Blastocladiomycetes</taxon>
        <taxon>Blastocladiales</taxon>
        <taxon>Catenariaceae</taxon>
        <taxon>Catenaria</taxon>
    </lineage>
</organism>
<dbReference type="PROSITE" id="PS50206">
    <property type="entry name" value="RHODANESE_3"/>
    <property type="match status" value="1"/>
</dbReference>
<evidence type="ECO:0000313" key="11">
    <source>
        <dbReference type="EMBL" id="ORZ36255.1"/>
    </source>
</evidence>
<keyword evidence="7" id="KW-0131">Cell cycle</keyword>
<feature type="non-terminal residue" evidence="11">
    <location>
        <position position="153"/>
    </location>
</feature>
<accession>A0A1Y2HNT1</accession>
<dbReference type="Gene3D" id="3.40.250.10">
    <property type="entry name" value="Rhodanese-like domain"/>
    <property type="match status" value="1"/>
</dbReference>
<keyword evidence="3" id="KW-0132">Cell division</keyword>
<name>A0A1Y2HNT1_9FUNG</name>
<proteinExistence type="inferred from homology"/>
<dbReference type="InterPro" id="IPR000751">
    <property type="entry name" value="MPI_Phosphatase"/>
</dbReference>
<evidence type="ECO:0000256" key="4">
    <source>
        <dbReference type="ARBA" id="ARBA00022776"/>
    </source>
</evidence>
<comment type="catalytic activity">
    <reaction evidence="8">
        <text>O-phospho-L-tyrosyl-[protein] + H2O = L-tyrosyl-[protein] + phosphate</text>
        <dbReference type="Rhea" id="RHEA:10684"/>
        <dbReference type="Rhea" id="RHEA-COMP:10136"/>
        <dbReference type="Rhea" id="RHEA-COMP:20101"/>
        <dbReference type="ChEBI" id="CHEBI:15377"/>
        <dbReference type="ChEBI" id="CHEBI:43474"/>
        <dbReference type="ChEBI" id="CHEBI:46858"/>
        <dbReference type="ChEBI" id="CHEBI:61978"/>
        <dbReference type="EC" id="3.1.3.48"/>
    </reaction>
</comment>
<feature type="domain" description="Rhodanese" evidence="10">
    <location>
        <begin position="24"/>
        <end position="133"/>
    </location>
</feature>
<dbReference type="Proteomes" id="UP000193411">
    <property type="component" value="Unassembled WGS sequence"/>
</dbReference>
<evidence type="ECO:0000256" key="7">
    <source>
        <dbReference type="ARBA" id="ARBA00023306"/>
    </source>
</evidence>
<dbReference type="SMART" id="SM00450">
    <property type="entry name" value="RHOD"/>
    <property type="match status" value="1"/>
</dbReference>
<dbReference type="GO" id="GO:0005634">
    <property type="term" value="C:nucleus"/>
    <property type="evidence" value="ECO:0007669"/>
    <property type="project" value="TreeGrafter"/>
</dbReference>
<dbReference type="PANTHER" id="PTHR10828:SF17">
    <property type="entry name" value="PROTEIN-TYROSINE-PHOSPHATASE"/>
    <property type="match status" value="1"/>
</dbReference>
<evidence type="ECO:0000256" key="3">
    <source>
        <dbReference type="ARBA" id="ARBA00022618"/>
    </source>
</evidence>
<dbReference type="Pfam" id="PF00581">
    <property type="entry name" value="Rhodanese"/>
    <property type="match status" value="1"/>
</dbReference>
<dbReference type="PANTHER" id="PTHR10828">
    <property type="entry name" value="M-PHASE INDUCER PHOSPHATASE DUAL SPECIFICITY PHOSPHATASE CDC25"/>
    <property type="match status" value="1"/>
</dbReference>
<evidence type="ECO:0000256" key="6">
    <source>
        <dbReference type="ARBA" id="ARBA00022912"/>
    </source>
</evidence>